<organism evidence="5 6">
    <name type="scientific">Microbacterium kribbense</name>
    <dbReference type="NCBI Taxonomy" id="433645"/>
    <lineage>
        <taxon>Bacteria</taxon>
        <taxon>Bacillati</taxon>
        <taxon>Actinomycetota</taxon>
        <taxon>Actinomycetes</taxon>
        <taxon>Micrococcales</taxon>
        <taxon>Microbacteriaceae</taxon>
        <taxon>Microbacterium</taxon>
    </lineage>
</organism>
<protein>
    <submittedName>
        <fullName evidence="5">GntR family transcriptional regulator</fullName>
    </submittedName>
</protein>
<dbReference type="Gene3D" id="1.10.10.10">
    <property type="entry name" value="Winged helix-like DNA-binding domain superfamily/Winged helix DNA-binding domain"/>
    <property type="match status" value="1"/>
</dbReference>
<keyword evidence="6" id="KW-1185">Reference proteome</keyword>
<feature type="domain" description="HTH gntR-type" evidence="4">
    <location>
        <begin position="9"/>
        <end position="76"/>
    </location>
</feature>
<proteinExistence type="predicted"/>
<dbReference type="Pfam" id="PF07729">
    <property type="entry name" value="FCD"/>
    <property type="match status" value="1"/>
</dbReference>
<dbReference type="PANTHER" id="PTHR43537:SF24">
    <property type="entry name" value="GLUCONATE OPERON TRANSCRIPTIONAL REPRESSOR"/>
    <property type="match status" value="1"/>
</dbReference>
<evidence type="ECO:0000313" key="5">
    <source>
        <dbReference type="EMBL" id="GAA3757635.1"/>
    </source>
</evidence>
<gene>
    <name evidence="5" type="ORF">GCM10022240_08000</name>
</gene>
<dbReference type="InterPro" id="IPR008920">
    <property type="entry name" value="TF_FadR/GntR_C"/>
</dbReference>
<dbReference type="Gene3D" id="1.20.120.530">
    <property type="entry name" value="GntR ligand-binding domain-like"/>
    <property type="match status" value="1"/>
</dbReference>
<evidence type="ECO:0000259" key="4">
    <source>
        <dbReference type="PROSITE" id="PS50949"/>
    </source>
</evidence>
<dbReference type="PANTHER" id="PTHR43537">
    <property type="entry name" value="TRANSCRIPTIONAL REGULATOR, GNTR FAMILY"/>
    <property type="match status" value="1"/>
</dbReference>
<dbReference type="SMART" id="SM00895">
    <property type="entry name" value="FCD"/>
    <property type="match status" value="1"/>
</dbReference>
<dbReference type="SMART" id="SM00345">
    <property type="entry name" value="HTH_GNTR"/>
    <property type="match status" value="1"/>
</dbReference>
<comment type="caution">
    <text evidence="5">The sequence shown here is derived from an EMBL/GenBank/DDBJ whole genome shotgun (WGS) entry which is preliminary data.</text>
</comment>
<dbReference type="PROSITE" id="PS50949">
    <property type="entry name" value="HTH_GNTR"/>
    <property type="match status" value="1"/>
</dbReference>
<dbReference type="Pfam" id="PF00392">
    <property type="entry name" value="GntR"/>
    <property type="match status" value="1"/>
</dbReference>
<accession>A0ABP7G843</accession>
<dbReference type="EMBL" id="BAABAF010000002">
    <property type="protein sequence ID" value="GAA3757635.1"/>
    <property type="molecule type" value="Genomic_DNA"/>
</dbReference>
<dbReference type="SUPFAM" id="SSF46785">
    <property type="entry name" value="Winged helix' DNA-binding domain"/>
    <property type="match status" value="1"/>
</dbReference>
<evidence type="ECO:0000313" key="6">
    <source>
        <dbReference type="Proteomes" id="UP001500540"/>
    </source>
</evidence>
<name>A0ABP7G843_9MICO</name>
<sequence>MGEPLRDYAVKSDFAYDVVRGRILTTAYPPGTTFNQAALAAELGISTTPLREALRRLAAENLVTLGAHRDAQVTRLTSEEARDLLEIRLALDPLAAGLAASRRTHEDIAAIRARSAVEALPAAPTIAQLISHRRFHQAIYRASHNDLLIETLDTLWDKADRYRMAALTVHRTAAETAQKDAEHHELMSCVISGDADGAAEVMRRHIQSSLGVRAARLLADQQPT</sequence>
<keyword evidence="3" id="KW-0804">Transcription</keyword>
<evidence type="ECO:0000256" key="3">
    <source>
        <dbReference type="ARBA" id="ARBA00023163"/>
    </source>
</evidence>
<dbReference type="InterPro" id="IPR036390">
    <property type="entry name" value="WH_DNA-bd_sf"/>
</dbReference>
<reference evidence="6" key="1">
    <citation type="journal article" date="2019" name="Int. J. Syst. Evol. Microbiol.">
        <title>The Global Catalogue of Microorganisms (GCM) 10K type strain sequencing project: providing services to taxonomists for standard genome sequencing and annotation.</title>
        <authorList>
            <consortium name="The Broad Institute Genomics Platform"/>
            <consortium name="The Broad Institute Genome Sequencing Center for Infectious Disease"/>
            <person name="Wu L."/>
            <person name="Ma J."/>
        </authorList>
    </citation>
    <scope>NUCLEOTIDE SEQUENCE [LARGE SCALE GENOMIC DNA]</scope>
    <source>
        <strain evidence="6">JCM 16950</strain>
    </source>
</reference>
<dbReference type="InterPro" id="IPR000524">
    <property type="entry name" value="Tscrpt_reg_HTH_GntR"/>
</dbReference>
<dbReference type="RefSeq" id="WP_344780787.1">
    <property type="nucleotide sequence ID" value="NZ_BAABAF010000002.1"/>
</dbReference>
<dbReference type="SUPFAM" id="SSF48008">
    <property type="entry name" value="GntR ligand-binding domain-like"/>
    <property type="match status" value="1"/>
</dbReference>
<evidence type="ECO:0000256" key="1">
    <source>
        <dbReference type="ARBA" id="ARBA00023015"/>
    </source>
</evidence>
<evidence type="ECO:0000256" key="2">
    <source>
        <dbReference type="ARBA" id="ARBA00023125"/>
    </source>
</evidence>
<dbReference type="InterPro" id="IPR011711">
    <property type="entry name" value="GntR_C"/>
</dbReference>
<dbReference type="InterPro" id="IPR036388">
    <property type="entry name" value="WH-like_DNA-bd_sf"/>
</dbReference>
<keyword evidence="1" id="KW-0805">Transcription regulation</keyword>
<dbReference type="Proteomes" id="UP001500540">
    <property type="component" value="Unassembled WGS sequence"/>
</dbReference>
<keyword evidence="2" id="KW-0238">DNA-binding</keyword>